<organism evidence="1 2">
    <name type="scientific">Schistosoma mattheei</name>
    <dbReference type="NCBI Taxonomy" id="31246"/>
    <lineage>
        <taxon>Eukaryota</taxon>
        <taxon>Metazoa</taxon>
        <taxon>Spiralia</taxon>
        <taxon>Lophotrochozoa</taxon>
        <taxon>Platyhelminthes</taxon>
        <taxon>Trematoda</taxon>
        <taxon>Digenea</taxon>
        <taxon>Strigeidida</taxon>
        <taxon>Schistosomatoidea</taxon>
        <taxon>Schistosomatidae</taxon>
        <taxon>Schistosoma</taxon>
    </lineage>
</organism>
<keyword evidence="2" id="KW-1185">Reference proteome</keyword>
<evidence type="ECO:0000313" key="2">
    <source>
        <dbReference type="Proteomes" id="UP000269396"/>
    </source>
</evidence>
<name>A0A183PIA3_9TREM</name>
<proteinExistence type="predicted"/>
<gene>
    <name evidence="1" type="ORF">SMTD_LOCUS14089</name>
</gene>
<reference evidence="1 2" key="1">
    <citation type="submission" date="2018-11" db="EMBL/GenBank/DDBJ databases">
        <authorList>
            <consortium name="Pathogen Informatics"/>
        </authorList>
    </citation>
    <scope>NUCLEOTIDE SEQUENCE [LARGE SCALE GENOMIC DNA]</scope>
    <source>
        <strain>Denwood</strain>
        <strain evidence="2">Zambia</strain>
    </source>
</reference>
<dbReference type="InterPro" id="IPR016024">
    <property type="entry name" value="ARM-type_fold"/>
</dbReference>
<dbReference type="AlphaFoldDB" id="A0A183PIA3"/>
<accession>A0A183PIA3</accession>
<dbReference type="InterPro" id="IPR011989">
    <property type="entry name" value="ARM-like"/>
</dbReference>
<protein>
    <submittedName>
        <fullName evidence="1">Uncharacterized protein</fullName>
    </submittedName>
</protein>
<dbReference type="Proteomes" id="UP000269396">
    <property type="component" value="Unassembled WGS sequence"/>
</dbReference>
<dbReference type="SUPFAM" id="SSF48371">
    <property type="entry name" value="ARM repeat"/>
    <property type="match status" value="1"/>
</dbReference>
<evidence type="ECO:0000313" key="1">
    <source>
        <dbReference type="EMBL" id="VDP64933.1"/>
    </source>
</evidence>
<dbReference type="Gene3D" id="1.25.10.10">
    <property type="entry name" value="Leucine-rich Repeat Variant"/>
    <property type="match status" value="1"/>
</dbReference>
<dbReference type="EMBL" id="UZAL01034248">
    <property type="protein sequence ID" value="VDP64933.1"/>
    <property type="molecule type" value="Genomic_DNA"/>
</dbReference>
<sequence length="217" mass="24743">MPTLIELHQQLETRQFNKQSNDYNTTYITSHYSVSQVSHEDNCIHLDSLLISGLAHLIEVCSSIDYTDYIEKDLINIFDKSSNLKTKICLVRHTRSFLRQVPDNVIEQYIIPLMKQCLVSNNITAQLASLHCLVTILTRLSDAIILNDVIPFLLTVSNELKLNINNNKSANECAHDFNIDIVDDKANDEHDQTQSNRVEQPISELCSKFTCSNLFTS</sequence>